<dbReference type="SUPFAM" id="SSF46565">
    <property type="entry name" value="Chaperone J-domain"/>
    <property type="match status" value="1"/>
</dbReference>
<dbReference type="Pfam" id="PF00226">
    <property type="entry name" value="DnaJ"/>
    <property type="match status" value="1"/>
</dbReference>
<gene>
    <name evidence="3" type="ORF">AB1Y20_018972</name>
</gene>
<proteinExistence type="predicted"/>
<feature type="region of interest" description="Disordered" evidence="1">
    <location>
        <begin position="1"/>
        <end position="21"/>
    </location>
</feature>
<dbReference type="AlphaFoldDB" id="A0AB34JQ70"/>
<accession>A0AB34JQ70</accession>
<evidence type="ECO:0000313" key="3">
    <source>
        <dbReference type="EMBL" id="KAL1524061.1"/>
    </source>
</evidence>
<dbReference type="PROSITE" id="PS50076">
    <property type="entry name" value="DNAJ_2"/>
    <property type="match status" value="1"/>
</dbReference>
<name>A0AB34JQ70_PRYPA</name>
<evidence type="ECO:0000256" key="1">
    <source>
        <dbReference type="SAM" id="MobiDB-lite"/>
    </source>
</evidence>
<keyword evidence="4" id="KW-1185">Reference proteome</keyword>
<dbReference type="InterPro" id="IPR036869">
    <property type="entry name" value="J_dom_sf"/>
</dbReference>
<dbReference type="SMART" id="SM00271">
    <property type="entry name" value="DnaJ"/>
    <property type="match status" value="1"/>
</dbReference>
<evidence type="ECO:0000313" key="4">
    <source>
        <dbReference type="Proteomes" id="UP001515480"/>
    </source>
</evidence>
<feature type="domain" description="J" evidence="2">
    <location>
        <begin position="263"/>
        <end position="316"/>
    </location>
</feature>
<comment type="caution">
    <text evidence="3">The sequence shown here is derived from an EMBL/GenBank/DDBJ whole genome shotgun (WGS) entry which is preliminary data.</text>
</comment>
<sequence length="545" mass="59258">MFVDVSKQRPHLQPRENEKNPLQDLFGGVARGVGHTVEDVFCAITRKPLPGNSTILADARVLLRLGGAAAQTKHAHETILMLGGTVVEHPDLATHCLVRAGLSAADLAEHRALLEICKALNVAVVEPSWLEAAANMARTQRDANWNAVVIDSYVSPIMAELSQQLAAEGAGAPSSRGAGAARVAERPAAPAWRPAGPTHSDATHSHAAAPFMSSLKETRSFICREQPEVVEERELRRAIELSMLDCAITLRKAAEEPGDADEPPEEVLGVAKDAPADVIRAAYRARALAAHPDKGGSPTEFQRIERAYRRLRDGTDVGVDHRTLPMRETPLSLEGPKRDEQLREHRALVQSWFVRHGEDLSARAAAQRQALLQVGLQVKDVGATNRNELGHTMYNQCFYLSLACSYMSGETQREVLEETALHLKRVIEAAVLRAHPEWAGKSVGEDVQAFSDFLFFVIGSDSLLSEIAISVFDSVSGGVEIYKGVRYDFGANANDEQQRANLISIYYVPGHYQALVPAPNKLGPTLSEMLATLDSNGVCYVVTDG</sequence>
<evidence type="ECO:0000259" key="2">
    <source>
        <dbReference type="PROSITE" id="PS50076"/>
    </source>
</evidence>
<organism evidence="3 4">
    <name type="scientific">Prymnesium parvum</name>
    <name type="common">Toxic golden alga</name>
    <dbReference type="NCBI Taxonomy" id="97485"/>
    <lineage>
        <taxon>Eukaryota</taxon>
        <taxon>Haptista</taxon>
        <taxon>Haptophyta</taxon>
        <taxon>Prymnesiophyceae</taxon>
        <taxon>Prymnesiales</taxon>
        <taxon>Prymnesiaceae</taxon>
        <taxon>Prymnesium</taxon>
    </lineage>
</organism>
<dbReference type="InterPro" id="IPR036420">
    <property type="entry name" value="BRCT_dom_sf"/>
</dbReference>
<dbReference type="SUPFAM" id="SSF52113">
    <property type="entry name" value="BRCT domain"/>
    <property type="match status" value="1"/>
</dbReference>
<protein>
    <recommendedName>
        <fullName evidence="2">J domain-containing protein</fullName>
    </recommendedName>
</protein>
<feature type="region of interest" description="Disordered" evidence="1">
    <location>
        <begin position="170"/>
        <end position="204"/>
    </location>
</feature>
<dbReference type="Gene3D" id="1.10.287.110">
    <property type="entry name" value="DnaJ domain"/>
    <property type="match status" value="1"/>
</dbReference>
<dbReference type="InterPro" id="IPR001623">
    <property type="entry name" value="DnaJ_domain"/>
</dbReference>
<dbReference type="Proteomes" id="UP001515480">
    <property type="component" value="Unassembled WGS sequence"/>
</dbReference>
<reference evidence="3 4" key="1">
    <citation type="journal article" date="2024" name="Science">
        <title>Giant polyketide synthase enzymes in the biosynthesis of giant marine polyether toxins.</title>
        <authorList>
            <person name="Fallon T.R."/>
            <person name="Shende V.V."/>
            <person name="Wierzbicki I.H."/>
            <person name="Pendleton A.L."/>
            <person name="Watervoot N.F."/>
            <person name="Auber R.P."/>
            <person name="Gonzalez D.J."/>
            <person name="Wisecaver J.H."/>
            <person name="Moore B.S."/>
        </authorList>
    </citation>
    <scope>NUCLEOTIDE SEQUENCE [LARGE SCALE GENOMIC DNA]</scope>
    <source>
        <strain evidence="3 4">12B1</strain>
    </source>
</reference>
<dbReference type="EMBL" id="JBGBPQ010000005">
    <property type="protein sequence ID" value="KAL1524061.1"/>
    <property type="molecule type" value="Genomic_DNA"/>
</dbReference>